<protein>
    <recommendedName>
        <fullName evidence="2">UDENN domain-containing protein</fullName>
    </recommendedName>
</protein>
<dbReference type="PANTHER" id="PTHR12296:SF21">
    <property type="entry name" value="DENN DOMAIN-CONTAINING PROTEIN 3"/>
    <property type="match status" value="1"/>
</dbReference>
<comment type="caution">
    <text evidence="3">The sequence shown here is derived from an EMBL/GenBank/DDBJ whole genome shotgun (WGS) entry which is preliminary data.</text>
</comment>
<feature type="region of interest" description="Disordered" evidence="1">
    <location>
        <begin position="567"/>
        <end position="609"/>
    </location>
</feature>
<dbReference type="InterPro" id="IPR005113">
    <property type="entry name" value="uDENN_dom"/>
</dbReference>
<dbReference type="InterPro" id="IPR037516">
    <property type="entry name" value="Tripartite_DENN"/>
</dbReference>
<reference evidence="3 4" key="1">
    <citation type="submission" date="2019-07" db="EMBL/GenBank/DDBJ databases">
        <title>Genomes of Cafeteria roenbergensis.</title>
        <authorList>
            <person name="Fischer M.G."/>
            <person name="Hackl T."/>
            <person name="Roman M."/>
        </authorList>
    </citation>
    <scope>NUCLEOTIDE SEQUENCE [LARGE SCALE GENOMIC DNA]</scope>
    <source>
        <strain evidence="3 4">RCC970-E3</strain>
    </source>
</reference>
<dbReference type="Gene3D" id="3.40.50.11500">
    <property type="match status" value="1"/>
</dbReference>
<dbReference type="InterPro" id="IPR043153">
    <property type="entry name" value="DENN_C"/>
</dbReference>
<sequence length="634" mass="64190">MEAPALPLWARSGPKLVEHAAVVGIPDTLESLRLLHDAATDLGDDEAAEMYAVQRPIHAMTTAMPEAAARVARWAAASDPRLPAPKLGPGPAPDADAIEDAILQLSPAAAVLERCPDPDLETEACLIKPGALEFPAALASFCLPGGAEVLLAPRSPCGPGSSEGDLALEAAAARLWQFAPKGETIFSFALTDANGSRAYGHVLSVWAPLGGCPGLLARRSLCLLTRWPHLAPFRAILAAAAARLAAGGSRSALRAVVQWSLGAQGRPRPGQRVVWRAEAPTQLASPATDPLAQGQLAAVMLEASLARPTVPVLPALDGGCARVLIGRLGPEVAIAAWRALLMEQRLLIHSGSTSLLGPAAQALLSLVAPLAWPHPQVPVLPLQLLRFLTAPVPFLMGVRSEALGTKMGLSALPSAWILSLDAPRGTCCLVPPMSVSLPAQAPGDDDAHGRGAGGGGSAAGSSSLFGQGSIMGVFSRGPEPLSDTDAATDSGTEDDVPAQVRTPRGARCTPQLGDEGGVSEDGLPQLPVTGAAAAARSLLLAGVPAHRLSGLAAIAGPEARAELLGGAAGGASADGDADGDGSSTAPGSVGSASRSGSVTGAPSEGGWSSIRVMARLRGAVQRARAGASPQREPE</sequence>
<accession>A0A5A8DYD9</accession>
<dbReference type="InterPro" id="IPR001194">
    <property type="entry name" value="cDENN_dom"/>
</dbReference>
<name>A0A5A8DYD9_CAFRO</name>
<dbReference type="EMBL" id="VLTL01000013">
    <property type="protein sequence ID" value="KAA0170495.1"/>
    <property type="molecule type" value="Genomic_DNA"/>
</dbReference>
<dbReference type="SMART" id="SM00799">
    <property type="entry name" value="DENN"/>
    <property type="match status" value="1"/>
</dbReference>
<dbReference type="Pfam" id="PF02141">
    <property type="entry name" value="DENN"/>
    <property type="match status" value="1"/>
</dbReference>
<dbReference type="PANTHER" id="PTHR12296">
    <property type="entry name" value="DENN DOMAIN-CONTAINING PROTEIN 4"/>
    <property type="match status" value="1"/>
</dbReference>
<feature type="compositionally biased region" description="Low complexity" evidence="1">
    <location>
        <begin position="567"/>
        <end position="601"/>
    </location>
</feature>
<feature type="region of interest" description="Disordered" evidence="1">
    <location>
        <begin position="475"/>
        <end position="522"/>
    </location>
</feature>
<dbReference type="GO" id="GO:0032483">
    <property type="term" value="P:regulation of Rab protein signal transduction"/>
    <property type="evidence" value="ECO:0007669"/>
    <property type="project" value="TreeGrafter"/>
</dbReference>
<organism evidence="3 4">
    <name type="scientific">Cafeteria roenbergensis</name>
    <name type="common">Marine flagellate</name>
    <dbReference type="NCBI Taxonomy" id="33653"/>
    <lineage>
        <taxon>Eukaryota</taxon>
        <taxon>Sar</taxon>
        <taxon>Stramenopiles</taxon>
        <taxon>Bigyra</taxon>
        <taxon>Opalozoa</taxon>
        <taxon>Bicosoecida</taxon>
        <taxon>Cafeteriaceae</taxon>
        <taxon>Cafeteria</taxon>
    </lineage>
</organism>
<dbReference type="Gene3D" id="3.30.450.200">
    <property type="match status" value="1"/>
</dbReference>
<evidence type="ECO:0000256" key="1">
    <source>
        <dbReference type="SAM" id="MobiDB-lite"/>
    </source>
</evidence>
<dbReference type="Proteomes" id="UP000324907">
    <property type="component" value="Unassembled WGS sequence"/>
</dbReference>
<feature type="domain" description="UDENN" evidence="2">
    <location>
        <begin position="100"/>
        <end position="634"/>
    </location>
</feature>
<dbReference type="GO" id="GO:0031410">
    <property type="term" value="C:cytoplasmic vesicle"/>
    <property type="evidence" value="ECO:0007669"/>
    <property type="project" value="TreeGrafter"/>
</dbReference>
<evidence type="ECO:0000313" key="3">
    <source>
        <dbReference type="EMBL" id="KAA0170495.1"/>
    </source>
</evidence>
<gene>
    <name evidence="3" type="ORF">FNF28_01489</name>
</gene>
<evidence type="ECO:0000259" key="2">
    <source>
        <dbReference type="PROSITE" id="PS50211"/>
    </source>
</evidence>
<dbReference type="InterPro" id="IPR051696">
    <property type="entry name" value="DENN_Domain_GEFs"/>
</dbReference>
<evidence type="ECO:0000313" key="4">
    <source>
        <dbReference type="Proteomes" id="UP000324907"/>
    </source>
</evidence>
<dbReference type="AlphaFoldDB" id="A0A5A8DYD9"/>
<dbReference type="Pfam" id="PF03456">
    <property type="entry name" value="uDENN"/>
    <property type="match status" value="1"/>
</dbReference>
<feature type="region of interest" description="Disordered" evidence="1">
    <location>
        <begin position="439"/>
        <end position="460"/>
    </location>
</feature>
<dbReference type="PROSITE" id="PS50211">
    <property type="entry name" value="DENN"/>
    <property type="match status" value="1"/>
</dbReference>
<proteinExistence type="predicted"/>